<keyword evidence="4" id="KW-1133">Transmembrane helix</keyword>
<dbReference type="InterPro" id="IPR027383">
    <property type="entry name" value="Znf_put"/>
</dbReference>
<keyword evidence="2" id="KW-0804">Transcription</keyword>
<keyword evidence="4" id="KW-0812">Transmembrane</keyword>
<evidence type="ECO:0000313" key="7">
    <source>
        <dbReference type="Proteomes" id="UP000323410"/>
    </source>
</evidence>
<keyword evidence="4" id="KW-0472">Membrane</keyword>
<evidence type="ECO:0000256" key="4">
    <source>
        <dbReference type="SAM" id="Phobius"/>
    </source>
</evidence>
<keyword evidence="7" id="KW-1185">Reference proteome</keyword>
<accession>A0A5D0XMQ4</accession>
<dbReference type="Pfam" id="PF13490">
    <property type="entry name" value="zf-HC2"/>
    <property type="match status" value="1"/>
</dbReference>
<feature type="transmembrane region" description="Helical" evidence="4">
    <location>
        <begin position="111"/>
        <end position="133"/>
    </location>
</feature>
<protein>
    <submittedName>
        <fullName evidence="6">Zf-HC2 domain-containing protein</fullName>
    </submittedName>
</protein>
<comment type="caution">
    <text evidence="6">The sequence shown here is derived from an EMBL/GenBank/DDBJ whole genome shotgun (WGS) entry which is preliminary data.</text>
</comment>
<dbReference type="Gene3D" id="1.10.10.1320">
    <property type="entry name" value="Anti-sigma factor, zinc-finger domain"/>
    <property type="match status" value="1"/>
</dbReference>
<evidence type="ECO:0000313" key="6">
    <source>
        <dbReference type="EMBL" id="TYC97509.1"/>
    </source>
</evidence>
<name>A0A5D0XMQ4_9MICC</name>
<evidence type="ECO:0000256" key="1">
    <source>
        <dbReference type="ARBA" id="ARBA00023015"/>
    </source>
</evidence>
<reference evidence="6 7" key="1">
    <citation type="submission" date="2019-08" db="EMBL/GenBank/DDBJ databases">
        <title>Genone of Arthrobacter echini P9.</title>
        <authorList>
            <person name="Bowman J.P."/>
        </authorList>
    </citation>
    <scope>NUCLEOTIDE SEQUENCE [LARGE SCALE GENOMIC DNA]</scope>
    <source>
        <strain evidence="6 7">P9</strain>
    </source>
</reference>
<sequence>MFHPRRSLQDLVDGELSDRKRLAVERHVQLCAPCTAAVSRLRGHKSTLLGLQRPSLDPDFQRRLLSTTSRPPHAPEVPGSSDVTRSDDVRRTCPAGVAHDPALRAPRRRRAVVAATAVSAVVAAAVLGSAYVAGSPQQATAGAAGPTALRAGWESMVPRTPTALDADQLETLRAEGWACPALTSLGFTLRSAGGMSVGDMPTLRLVLEHDGDEVTVYEQRKIEGRPDATTAVPVNAASGRTVEQDGFDHVGGVGRDLWVRSGEPWLVVLDSPTVTYTVVSELPPAAMPQTLNQLVTTDYARLSTPHGQDGSMMDRIMRGLSVMTHPQDR</sequence>
<dbReference type="AlphaFoldDB" id="A0A5D0XMQ4"/>
<organism evidence="6 7">
    <name type="scientific">Arthrobacter echini</name>
    <dbReference type="NCBI Taxonomy" id="1529066"/>
    <lineage>
        <taxon>Bacteria</taxon>
        <taxon>Bacillati</taxon>
        <taxon>Actinomycetota</taxon>
        <taxon>Actinomycetes</taxon>
        <taxon>Micrococcales</taxon>
        <taxon>Micrococcaceae</taxon>
        <taxon>Arthrobacter</taxon>
    </lineage>
</organism>
<gene>
    <name evidence="6" type="ORF">FQ377_12775</name>
</gene>
<dbReference type="RefSeq" id="WP_148601647.1">
    <property type="nucleotide sequence ID" value="NZ_VSLD01000007.1"/>
</dbReference>
<evidence type="ECO:0000256" key="2">
    <source>
        <dbReference type="ARBA" id="ARBA00023163"/>
    </source>
</evidence>
<evidence type="ECO:0000256" key="3">
    <source>
        <dbReference type="SAM" id="MobiDB-lite"/>
    </source>
</evidence>
<dbReference type="Proteomes" id="UP000323410">
    <property type="component" value="Unassembled WGS sequence"/>
</dbReference>
<evidence type="ECO:0000259" key="5">
    <source>
        <dbReference type="Pfam" id="PF13490"/>
    </source>
</evidence>
<proteinExistence type="predicted"/>
<feature type="region of interest" description="Disordered" evidence="3">
    <location>
        <begin position="65"/>
        <end position="87"/>
    </location>
</feature>
<feature type="domain" description="Putative zinc-finger" evidence="5">
    <location>
        <begin position="6"/>
        <end position="34"/>
    </location>
</feature>
<dbReference type="InterPro" id="IPR041916">
    <property type="entry name" value="Anti_sigma_zinc_sf"/>
</dbReference>
<dbReference type="EMBL" id="VSLD01000007">
    <property type="protein sequence ID" value="TYC97509.1"/>
    <property type="molecule type" value="Genomic_DNA"/>
</dbReference>
<dbReference type="OrthoDB" id="4930823at2"/>
<keyword evidence="1" id="KW-0805">Transcription regulation</keyword>